<dbReference type="AlphaFoldDB" id="A0A6B0R1Z0"/>
<evidence type="ECO:0000313" key="1">
    <source>
        <dbReference type="EMBL" id="MXQ82961.1"/>
    </source>
</evidence>
<dbReference type="Proteomes" id="UP000322234">
    <property type="component" value="Unassembled WGS sequence"/>
</dbReference>
<protein>
    <submittedName>
        <fullName evidence="1">Uncharacterized protein</fullName>
    </submittedName>
</protein>
<name>A0A6B0R1Z0_9CETA</name>
<keyword evidence="2" id="KW-1185">Reference proteome</keyword>
<organism evidence="1 2">
    <name type="scientific">Bos mutus</name>
    <name type="common">wild yak</name>
    <dbReference type="NCBI Taxonomy" id="72004"/>
    <lineage>
        <taxon>Eukaryota</taxon>
        <taxon>Metazoa</taxon>
        <taxon>Chordata</taxon>
        <taxon>Craniata</taxon>
        <taxon>Vertebrata</taxon>
        <taxon>Euteleostomi</taxon>
        <taxon>Mammalia</taxon>
        <taxon>Eutheria</taxon>
        <taxon>Laurasiatheria</taxon>
        <taxon>Artiodactyla</taxon>
        <taxon>Ruminantia</taxon>
        <taxon>Pecora</taxon>
        <taxon>Bovidae</taxon>
        <taxon>Bovinae</taxon>
        <taxon>Bos</taxon>
    </lineage>
</organism>
<proteinExistence type="predicted"/>
<reference evidence="1" key="1">
    <citation type="submission" date="2019-10" db="EMBL/GenBank/DDBJ databases">
        <title>The sequence and de novo assembly of the wild yak genome.</title>
        <authorList>
            <person name="Liu Y."/>
        </authorList>
    </citation>
    <scope>NUCLEOTIDE SEQUENCE [LARGE SCALE GENOMIC DNA]</scope>
    <source>
        <strain evidence="1">WY2019</strain>
    </source>
</reference>
<dbReference type="EMBL" id="VBQZ03000014">
    <property type="protein sequence ID" value="MXQ82961.1"/>
    <property type="molecule type" value="Genomic_DNA"/>
</dbReference>
<comment type="caution">
    <text evidence="1">The sequence shown here is derived from an EMBL/GenBank/DDBJ whole genome shotgun (WGS) entry which is preliminary data.</text>
</comment>
<accession>A0A6B0R1Z0</accession>
<evidence type="ECO:0000313" key="2">
    <source>
        <dbReference type="Proteomes" id="UP000322234"/>
    </source>
</evidence>
<gene>
    <name evidence="1" type="ORF">E5288_WYG022695</name>
</gene>
<sequence length="70" mass="7758">MPAGRLCTGGGSFRERECGRGIQPASSGHTWHSDVREGEGRTTFPMKLWAQGGRGCCRERYTCEKTGRRP</sequence>